<evidence type="ECO:0000313" key="1">
    <source>
        <dbReference type="EMBL" id="CCI39832.1"/>
    </source>
</evidence>
<keyword evidence="2" id="KW-1185">Reference proteome</keyword>
<name>A0A024FZJ6_9STRA</name>
<proteinExistence type="predicted"/>
<protein>
    <submittedName>
        <fullName evidence="1">Uncharacterized protein</fullName>
    </submittedName>
</protein>
<dbReference type="AlphaFoldDB" id="A0A024FZJ6"/>
<dbReference type="Proteomes" id="UP000053237">
    <property type="component" value="Unassembled WGS sequence"/>
</dbReference>
<organism evidence="1 2">
    <name type="scientific">Albugo candida</name>
    <dbReference type="NCBI Taxonomy" id="65357"/>
    <lineage>
        <taxon>Eukaryota</taxon>
        <taxon>Sar</taxon>
        <taxon>Stramenopiles</taxon>
        <taxon>Oomycota</taxon>
        <taxon>Peronosporomycetes</taxon>
        <taxon>Albuginales</taxon>
        <taxon>Albuginaceae</taxon>
        <taxon>Albugo</taxon>
    </lineage>
</organism>
<sequence>MNFLEKNSFIQKMISQGDAVGNLIAAFKRLLVFFYPWHTRQGRRLDLNHNVYSLQLRTSLERCRSLTFVASTRTTTTTTDFINTCMLLVEVHLQCYSMELRVEWVEGIRY</sequence>
<gene>
    <name evidence="1" type="ORF">BN9_006150</name>
</gene>
<accession>A0A024FZJ6</accession>
<dbReference type="InParanoid" id="A0A024FZJ6"/>
<reference evidence="1 2" key="1">
    <citation type="submission" date="2012-05" db="EMBL/GenBank/DDBJ databases">
        <title>Recombination and specialization in a pathogen metapopulation.</title>
        <authorList>
            <person name="Gardiner A."/>
            <person name="Kemen E."/>
            <person name="Schultz-Larsen T."/>
            <person name="MacLean D."/>
            <person name="Van Oosterhout C."/>
            <person name="Jones J.D.G."/>
        </authorList>
    </citation>
    <scope>NUCLEOTIDE SEQUENCE [LARGE SCALE GENOMIC DNA]</scope>
    <source>
        <strain evidence="1 2">Ac Nc2</strain>
    </source>
</reference>
<evidence type="ECO:0000313" key="2">
    <source>
        <dbReference type="Proteomes" id="UP000053237"/>
    </source>
</evidence>
<dbReference type="EMBL" id="CAIX01000004">
    <property type="protein sequence ID" value="CCI39832.1"/>
    <property type="molecule type" value="Genomic_DNA"/>
</dbReference>
<comment type="caution">
    <text evidence="1">The sequence shown here is derived from an EMBL/GenBank/DDBJ whole genome shotgun (WGS) entry which is preliminary data.</text>
</comment>